<organism evidence="2">
    <name type="scientific">Zea mays</name>
    <name type="common">Maize</name>
    <dbReference type="NCBI Taxonomy" id="4577"/>
    <lineage>
        <taxon>Eukaryota</taxon>
        <taxon>Viridiplantae</taxon>
        <taxon>Streptophyta</taxon>
        <taxon>Embryophyta</taxon>
        <taxon>Tracheophyta</taxon>
        <taxon>Spermatophyta</taxon>
        <taxon>Magnoliopsida</taxon>
        <taxon>Liliopsida</taxon>
        <taxon>Poales</taxon>
        <taxon>Poaceae</taxon>
        <taxon>PACMAD clade</taxon>
        <taxon>Panicoideae</taxon>
        <taxon>Andropogonodae</taxon>
        <taxon>Andropogoneae</taxon>
        <taxon>Tripsacinae</taxon>
        <taxon>Zea</taxon>
    </lineage>
</organism>
<dbReference type="STRING" id="4577.A0A1D6GG41"/>
<reference evidence="2" key="1">
    <citation type="submission" date="2015-12" db="EMBL/GenBank/DDBJ databases">
        <title>Update maize B73 reference genome by single molecule sequencing technologies.</title>
        <authorList>
            <consortium name="Maize Genome Sequencing Project"/>
            <person name="Ware D."/>
        </authorList>
    </citation>
    <scope>NUCLEOTIDE SEQUENCE</scope>
    <source>
        <tissue evidence="2">Seedling</tissue>
    </source>
</reference>
<name>A0A1D6GG41_MAIZE</name>
<evidence type="ECO:0000256" key="1">
    <source>
        <dbReference type="ARBA" id="ARBA00009846"/>
    </source>
</evidence>
<dbReference type="PANTHER" id="PTHR33787">
    <property type="match status" value="1"/>
</dbReference>
<dbReference type="ExpressionAtlas" id="A0A1D6GG41">
    <property type="expression patterns" value="baseline and differential"/>
</dbReference>
<sequence length="445" mass="48022">MICSVMNYSNLEQTSGVLEEMDNKNMDRSSSLTRNEQEKQLECILVSILKLSKEFVDIEEKMSVERNENSPASALPQAAAHRSPDLDSRLELDDSQSQFLSSATAKSKTLAAGAELARASGPARFVCFAACGHASQPAAAPESIAATTRLRATTGWLRRRLSAEGYPAVVSRGWPVRAAKRQSPTLCQILGALDAGRTLPRAPSRCELNHSLLMGSLSAPPVLSPLVSGLIFSSDRVLKSRGLTTSSVMKSCRLSELSNAEVSSLKARPRIDSSSMSIFGTVNPIVEGVCVRGDAADKQYQVKNCRWRPTFALETDGPSNTDGQDFDEDSGFLGRTRLGRLIQAAARELLDKLNSARTNSPTKIFLVLLGFYTANALATILGQTGDWDVLVAGVVVAAIEGIGMLMYRKPIARPPGRFQSLISMVNYWKAGVCLGLFVDAFKLGS</sequence>
<dbReference type="PANTHER" id="PTHR33787:SF4">
    <property type="entry name" value="YCF20-LIKE PROTEIN"/>
    <property type="match status" value="1"/>
</dbReference>
<dbReference type="AlphaFoldDB" id="A0A1D6GG41"/>
<dbReference type="InParanoid" id="A0A1D6GG41"/>
<proteinExistence type="inferred from homology"/>
<dbReference type="Pfam" id="PF04483">
    <property type="entry name" value="DUF565"/>
    <property type="match status" value="1"/>
</dbReference>
<comment type="similarity">
    <text evidence="1">Belongs to the ycf20 family.</text>
</comment>
<accession>A0A1D6GG41</accession>
<dbReference type="EMBL" id="CM000781">
    <property type="protein sequence ID" value="AQK62513.1"/>
    <property type="molecule type" value="Genomic_DNA"/>
</dbReference>
<dbReference type="IntAct" id="A0A1D6GG41">
    <property type="interactions" value="10"/>
</dbReference>
<evidence type="ECO:0000313" key="2">
    <source>
        <dbReference type="EMBL" id="AQK62513.1"/>
    </source>
</evidence>
<protein>
    <submittedName>
        <fullName evidence="2">Ycf20-like protein</fullName>
    </submittedName>
</protein>
<gene>
    <name evidence="2" type="ORF">ZEAMMB73_Zm00001d013122</name>
</gene>
<dbReference type="InterPro" id="IPR007572">
    <property type="entry name" value="Uncharacterised_Ycf20"/>
</dbReference>
<dbReference type="SMR" id="A0A1D6GG41"/>